<dbReference type="InterPro" id="IPR011993">
    <property type="entry name" value="PH-like_dom_sf"/>
</dbReference>
<feature type="compositionally biased region" description="Low complexity" evidence="16">
    <location>
        <begin position="530"/>
        <end position="543"/>
    </location>
</feature>
<dbReference type="RefSeq" id="XP_027197736.1">
    <property type="nucleotide sequence ID" value="XM_027341935.1"/>
</dbReference>
<dbReference type="Pfam" id="PF01237">
    <property type="entry name" value="Oxysterol_BP"/>
    <property type="match status" value="1"/>
</dbReference>
<dbReference type="PANTHER" id="PTHR10972">
    <property type="entry name" value="OXYSTEROL-BINDING PROTEIN-RELATED"/>
    <property type="match status" value="1"/>
</dbReference>
<feature type="region of interest" description="Disordered" evidence="16">
    <location>
        <begin position="1055"/>
        <end position="1078"/>
    </location>
</feature>
<evidence type="ECO:0000256" key="4">
    <source>
        <dbReference type="ARBA" id="ARBA00022553"/>
    </source>
</evidence>
<dbReference type="SUPFAM" id="SSF144000">
    <property type="entry name" value="Oxysterol-binding protein-like"/>
    <property type="match status" value="1"/>
</dbReference>
<dbReference type="FunFam" id="3.30.70.330:FF:000013">
    <property type="entry name" value="CUGBP Elav-like family member 1 isoform 2"/>
    <property type="match status" value="1"/>
</dbReference>
<evidence type="ECO:0000256" key="10">
    <source>
        <dbReference type="ARBA" id="ARBA00023121"/>
    </source>
</evidence>
<feature type="compositionally biased region" description="Polar residues" evidence="16">
    <location>
        <begin position="119"/>
        <end position="133"/>
    </location>
</feature>
<reference evidence="20" key="1">
    <citation type="submission" date="2025-08" db="UniProtKB">
        <authorList>
            <consortium name="RefSeq"/>
        </authorList>
    </citation>
    <scope>IDENTIFICATION</scope>
    <source>
        <strain evidence="20">Airmid</strain>
    </source>
</reference>
<keyword evidence="7 12" id="KW-0694">RNA-binding</keyword>
<dbReference type="GO" id="GO:0005789">
    <property type="term" value="C:endoplasmic reticulum membrane"/>
    <property type="evidence" value="ECO:0007669"/>
    <property type="project" value="UniProtKB-SubCell"/>
</dbReference>
<keyword evidence="9 14" id="KW-0445">Lipid transport</keyword>
<evidence type="ECO:0000256" key="16">
    <source>
        <dbReference type="SAM" id="MobiDB-lite"/>
    </source>
</evidence>
<feature type="compositionally biased region" description="Basic and acidic residues" evidence="16">
    <location>
        <begin position="1055"/>
        <end position="1076"/>
    </location>
</feature>
<dbReference type="Gene3D" id="2.30.29.30">
    <property type="entry name" value="Pleckstrin-homology domain (PH domain)/Phosphotyrosine-binding domain (PTB)"/>
    <property type="match status" value="1"/>
</dbReference>
<dbReference type="SUPFAM" id="SSF50729">
    <property type="entry name" value="PH domain-like"/>
    <property type="match status" value="1"/>
</dbReference>
<keyword evidence="8" id="KW-1133">Transmembrane helix</keyword>
<dbReference type="Gene3D" id="3.30.70.3490">
    <property type="match status" value="1"/>
</dbReference>
<dbReference type="InterPro" id="IPR035979">
    <property type="entry name" value="RBD_domain_sf"/>
</dbReference>
<comment type="similarity">
    <text evidence="2 13">Belongs to the OSBP family.</text>
</comment>
<dbReference type="InParanoid" id="A0A6P6XXT8"/>
<dbReference type="Proteomes" id="UP000515146">
    <property type="component" value="Unplaced"/>
</dbReference>
<dbReference type="Gene3D" id="2.40.160.120">
    <property type="match status" value="1"/>
</dbReference>
<evidence type="ECO:0000313" key="20">
    <source>
        <dbReference type="RefSeq" id="XP_027197736.1"/>
    </source>
</evidence>
<dbReference type="GO" id="GO:0006869">
    <property type="term" value="P:lipid transport"/>
    <property type="evidence" value="ECO:0007669"/>
    <property type="project" value="UniProtKB-KW"/>
</dbReference>
<evidence type="ECO:0000256" key="8">
    <source>
        <dbReference type="ARBA" id="ARBA00022989"/>
    </source>
</evidence>
<evidence type="ECO:0000256" key="15">
    <source>
        <dbReference type="SAM" id="Coils"/>
    </source>
</evidence>
<dbReference type="Pfam" id="PF00169">
    <property type="entry name" value="PH"/>
    <property type="match status" value="1"/>
</dbReference>
<dbReference type="CTD" id="42412"/>
<evidence type="ECO:0000259" key="18">
    <source>
        <dbReference type="PROSITE" id="PS50102"/>
    </source>
</evidence>
<dbReference type="InterPro" id="IPR000504">
    <property type="entry name" value="RRM_dom"/>
</dbReference>
<dbReference type="GO" id="GO:0003723">
    <property type="term" value="F:RNA binding"/>
    <property type="evidence" value="ECO:0007669"/>
    <property type="project" value="UniProtKB-UniRule"/>
</dbReference>
<dbReference type="SMART" id="SM00360">
    <property type="entry name" value="RRM"/>
    <property type="match status" value="2"/>
</dbReference>
<keyword evidence="6" id="KW-0256">Endoplasmic reticulum</keyword>
<dbReference type="SUPFAM" id="SSF54928">
    <property type="entry name" value="RNA-binding domain, RBD"/>
    <property type="match status" value="2"/>
</dbReference>
<dbReference type="FunFam" id="2.40.160.120:FF:000020">
    <property type="entry name" value="Oxysterol-binding protein"/>
    <property type="match status" value="1"/>
</dbReference>
<dbReference type="PROSITE" id="PS01013">
    <property type="entry name" value="OSBP"/>
    <property type="match status" value="1"/>
</dbReference>
<feature type="compositionally biased region" description="Low complexity" evidence="16">
    <location>
        <begin position="477"/>
        <end position="510"/>
    </location>
</feature>
<accession>A0A6P6XXT8</accession>
<dbReference type="FunFam" id="2.30.29.30:FF:000030">
    <property type="entry name" value="Oxysterol-binding protein"/>
    <property type="match status" value="1"/>
</dbReference>
<feature type="domain" description="RRM" evidence="18">
    <location>
        <begin position="277"/>
        <end position="357"/>
    </location>
</feature>
<feature type="domain" description="RRM" evidence="18">
    <location>
        <begin position="190"/>
        <end position="271"/>
    </location>
</feature>
<dbReference type="GO" id="GO:0015485">
    <property type="term" value="F:cholesterol binding"/>
    <property type="evidence" value="ECO:0007669"/>
    <property type="project" value="TreeGrafter"/>
</dbReference>
<dbReference type="PANTHER" id="PTHR10972:SF102">
    <property type="entry name" value="OXYSTEROL-BINDING PROTEIN"/>
    <property type="match status" value="1"/>
</dbReference>
<keyword evidence="10" id="KW-0446">Lipid-binding</keyword>
<keyword evidence="5" id="KW-0812">Transmembrane</keyword>
<evidence type="ECO:0000259" key="17">
    <source>
        <dbReference type="PROSITE" id="PS50003"/>
    </source>
</evidence>
<evidence type="ECO:0000256" key="7">
    <source>
        <dbReference type="ARBA" id="ARBA00022884"/>
    </source>
</evidence>
<dbReference type="InterPro" id="IPR001849">
    <property type="entry name" value="PH_domain"/>
</dbReference>
<feature type="compositionally biased region" description="Low complexity" evidence="16">
    <location>
        <begin position="1004"/>
        <end position="1014"/>
    </location>
</feature>
<evidence type="ECO:0000256" key="3">
    <source>
        <dbReference type="ARBA" id="ARBA00022448"/>
    </source>
</evidence>
<sequence length="1699" mass="190732">MTSESTTTSSSTTMIVKELKTFNDDKDCDHTSSLLNVENSSKIINQSASHSISNSSSVENDDDNDKRKEEEELIYSMKSKMSITNDHMVQHNNPTALSSSESTKLVKKSIEIEIETETPNGQPLNTSDTESEQNWNENNFVMDENVKEEDSQVEDEIEDYDNNDDSKINDCNVNDKNSLNEQKFPDPDAIKMFVGQIPKEWNESDCHKLFEEYGEIYSLKVLRDKETGQSRGCCFVTFFSRKSALSAQDALHNVKTLENMHNPIQMKPADSENKQERKIFIGMLSKKFNEKDVRQMFTRFGNIEECLVLRDSKGNSRGCAFVTFSTKQCAINSIKTIHNSMTMDGCSLPIVVKLASNNIPQQKQSINLTPANSKHHHHSLSTKDFFVTNKENSSSTNLVRKLVPQISNGTNLLNNNNNQLRHQNNSLQHPLFLHPTSLAAQSCIVHPTPQFVSLAAAAAAAVAASASTNNNFNMIMATNNNNGNSKNRNSQSDSGSGSSVISSGSSTPASHGHSRHHHNYSKISSYHRQSSNGHSGRNGSSLNQKQQKQYQSNTAAAAAAAAAAATLASTNPYLALAAVAAAAQQQKHQPSSTNLSSQQQQSPHQNILGHMTTNMHPVTDMTSSIVNMNATANPGNHSSFYSDPSNIFIYPKTADTNIASKNSADQHSLFNNNNDQSIVDHHHHPHYPYHPSISSDYYPMNPLYMVPNCWPSQSVINHPSPFYSTTNNCSPFFGAFSHPLPKGHHHHSPYLNPLTNGSFGFAHLGPYLDQQYGVSSFGPSNMGVINNVKGKSLISNTGNNGKTTTKSLTSSTTASSSSSFKARRKNYRLEKKKLTAELISAIQDPTTIVMSDWLKVRTTLKQWNKYYCELRPGSLYMYKNQKTYKPSNWVGTVMLKMCEVLERPSKKGGFCFKLFHPLDHPIWAPKGPHGEEFTSLLFPLPVSSAIFRAPSEEAGRKWMEAIELSLNCTDLLAPRHIVSPNNANNNENAIADSVNRDQRRDSMPLSPLSSSIISTNSAPESQTLQSFNYINSAEGDLLICSNNINEIDIETHFDIDDDGHTDHGEHDDSIGQHSTEESDDSIFIDEDFDVNSGNVGDRHVLTNNKLIKQLSNDHSLKTPIDIPEIDETNYCYDGGNEEFGLVGDAGQTEEVPEENKSLLWTLLKQVRPGMDLSKVVLPTFILEPRSFLEKLTDYYYHCDIISKAALEDDPLMRMKLILKWYLSGFYKKPKGLKKPYNPILGETFRCCWHHPDTDSRTFYIAEQVSHHPPVSAFYVTNRKDGYCISGSILAKSKFYGNSISALLEGTARLTLLARGEDYLITFPFAHCKGIFLGPLAFELGGKVTITCEKTGYKSELEFKLKPFFGSDDQCNLLIGKVRLGNETMASIEGHWDSEIFYKDKRKGVPELFWSGIDPKVKSSRLKRFIVPLDTQHDNESEKLWHKVTLAIQKQDQNMATVEKTNLEEAQRDAARQRSSRLELWQPKYFILDSKFNDWLYRMAELRPWDNRTDVKQYEYDYVIRTLTRHLNPNFIARSSNKTNEQSTDMSINTNVHKHRRFRRQHTCADPTAIDINAANKMAGIQSALDSPQILGSSSSNRILIRNFDTIMQRLSTLQESIERVKEEQSVLKTQFHDLHSAVSIANQLSRSRDKKTLHSDGSSDGPFAITKMQISLLFQSIPSEIRLVIIVLIVHFIVKHLFH</sequence>
<dbReference type="GO" id="GO:0032541">
    <property type="term" value="C:cortical endoplasmic reticulum"/>
    <property type="evidence" value="ECO:0007669"/>
    <property type="project" value="TreeGrafter"/>
</dbReference>
<evidence type="ECO:0000256" key="12">
    <source>
        <dbReference type="PROSITE-ProRule" id="PRU00176"/>
    </source>
</evidence>
<dbReference type="OrthoDB" id="10053431at2759"/>
<dbReference type="FunFam" id="1.10.287.2720:FF:000002">
    <property type="entry name" value="Oxysterol-binding protein"/>
    <property type="match status" value="1"/>
</dbReference>
<dbReference type="KEGG" id="dpte:113792064"/>
<evidence type="ECO:0000256" key="5">
    <source>
        <dbReference type="ARBA" id="ARBA00022692"/>
    </source>
</evidence>
<dbReference type="InterPro" id="IPR037239">
    <property type="entry name" value="OSBP_sf"/>
</dbReference>
<dbReference type="Gene3D" id="1.10.287.2720">
    <property type="match status" value="1"/>
</dbReference>
<feature type="domain" description="PH" evidence="17">
    <location>
        <begin position="847"/>
        <end position="967"/>
    </location>
</feature>
<dbReference type="Pfam" id="PF00076">
    <property type="entry name" value="RRM_1"/>
    <property type="match status" value="2"/>
</dbReference>
<dbReference type="PROSITE" id="PS50102">
    <property type="entry name" value="RRM"/>
    <property type="match status" value="2"/>
</dbReference>
<keyword evidence="19" id="KW-1185">Reference proteome</keyword>
<dbReference type="InterPro" id="IPR018494">
    <property type="entry name" value="Oxysterol-bd_CS"/>
</dbReference>
<comment type="subcellular location">
    <subcellularLocation>
        <location evidence="1">Endoplasmic reticulum membrane</location>
        <topology evidence="1">Single-pass membrane protein</topology>
    </subcellularLocation>
</comment>
<evidence type="ECO:0000256" key="13">
    <source>
        <dbReference type="RuleBase" id="RU003844"/>
    </source>
</evidence>
<gene>
    <name evidence="20" type="primary">LOC113792064</name>
</gene>
<proteinExistence type="inferred from homology"/>
<feature type="region of interest" description="Disordered" evidence="16">
    <location>
        <begin position="477"/>
        <end position="549"/>
    </location>
</feature>
<feature type="region of interest" description="Disordered" evidence="16">
    <location>
        <begin position="794"/>
        <end position="819"/>
    </location>
</feature>
<dbReference type="InterPro" id="IPR012677">
    <property type="entry name" value="Nucleotide-bd_a/b_plait_sf"/>
</dbReference>
<dbReference type="PROSITE" id="PS50003">
    <property type="entry name" value="PH_DOMAIN"/>
    <property type="match status" value="1"/>
</dbReference>
<feature type="region of interest" description="Disordered" evidence="16">
    <location>
        <begin position="46"/>
        <end position="69"/>
    </location>
</feature>
<feature type="compositionally biased region" description="Low complexity" evidence="16">
    <location>
        <begin position="46"/>
        <end position="58"/>
    </location>
</feature>
<evidence type="ECO:0000256" key="1">
    <source>
        <dbReference type="ARBA" id="ARBA00004389"/>
    </source>
</evidence>
<keyword evidence="3 14" id="KW-0813">Transport</keyword>
<feature type="region of interest" description="Disordered" evidence="16">
    <location>
        <begin position="994"/>
        <end position="1017"/>
    </location>
</feature>
<evidence type="ECO:0000256" key="6">
    <source>
        <dbReference type="ARBA" id="ARBA00022824"/>
    </source>
</evidence>
<dbReference type="Gene3D" id="3.30.70.330">
    <property type="match status" value="2"/>
</dbReference>
<evidence type="ECO:0000256" key="2">
    <source>
        <dbReference type="ARBA" id="ARBA00008842"/>
    </source>
</evidence>
<name>A0A6P6XXT8_DERPT</name>
<keyword evidence="15" id="KW-0175">Coiled coil</keyword>
<dbReference type="InterPro" id="IPR000648">
    <property type="entry name" value="Oxysterol-bd"/>
</dbReference>
<keyword evidence="4" id="KW-0597">Phosphoprotein</keyword>
<protein>
    <recommendedName>
        <fullName evidence="14">Oxysterol-binding protein</fullName>
    </recommendedName>
</protein>
<feature type="region of interest" description="Disordered" evidence="16">
    <location>
        <begin position="114"/>
        <end position="133"/>
    </location>
</feature>
<evidence type="ECO:0000256" key="14">
    <source>
        <dbReference type="RuleBase" id="RU003845"/>
    </source>
</evidence>
<keyword evidence="11" id="KW-0472">Membrane</keyword>
<evidence type="ECO:0000256" key="11">
    <source>
        <dbReference type="ARBA" id="ARBA00023136"/>
    </source>
</evidence>
<evidence type="ECO:0000313" key="19">
    <source>
        <dbReference type="Proteomes" id="UP000515146"/>
    </source>
</evidence>
<feature type="coiled-coil region" evidence="15">
    <location>
        <begin position="1603"/>
        <end position="1630"/>
    </location>
</feature>
<dbReference type="SMART" id="SM00233">
    <property type="entry name" value="PH"/>
    <property type="match status" value="1"/>
</dbReference>
<dbReference type="GO" id="GO:0005829">
    <property type="term" value="C:cytosol"/>
    <property type="evidence" value="ECO:0007669"/>
    <property type="project" value="TreeGrafter"/>
</dbReference>
<feature type="compositionally biased region" description="Low complexity" evidence="16">
    <location>
        <begin position="795"/>
        <end position="819"/>
    </location>
</feature>
<organism evidence="19 20">
    <name type="scientific">Dermatophagoides pteronyssinus</name>
    <name type="common">European house dust mite</name>
    <dbReference type="NCBI Taxonomy" id="6956"/>
    <lineage>
        <taxon>Eukaryota</taxon>
        <taxon>Metazoa</taxon>
        <taxon>Ecdysozoa</taxon>
        <taxon>Arthropoda</taxon>
        <taxon>Chelicerata</taxon>
        <taxon>Arachnida</taxon>
        <taxon>Acari</taxon>
        <taxon>Acariformes</taxon>
        <taxon>Sarcoptiformes</taxon>
        <taxon>Astigmata</taxon>
        <taxon>Psoroptidia</taxon>
        <taxon>Analgoidea</taxon>
        <taxon>Pyroglyphidae</taxon>
        <taxon>Dermatophagoidinae</taxon>
        <taxon>Dermatophagoides</taxon>
    </lineage>
</organism>
<evidence type="ECO:0000256" key="9">
    <source>
        <dbReference type="ARBA" id="ARBA00023055"/>
    </source>
</evidence>